<keyword evidence="2" id="KW-0812">Transmembrane</keyword>
<proteinExistence type="predicted"/>
<dbReference type="Proteomes" id="UP001374535">
    <property type="component" value="Chromosome 7"/>
</dbReference>
<sequence length="271" mass="30972">MMRTLSTQFRSIKRPNPNPKLCKSSSPTKSELKFNAKPKSESESWCVYLILSTNHPIKTYVGITNNFPRRTMGNLTVVQRHPVLEGLGFVHASFAVLQTEAKFLSVLGKFANYLSSPTFPINRVPSQLLKANSPQQLCIKRSQIRLLTDKGLVVFPLHPPNSFRGLNSVLRLFLLYLWVILYLLVTTSKLLILNGLQKQDLLCVQRYSSIFESKWKAISRRAPRKNQTEHLSEQSEDPSLPLLRHRQAALKKVKGSLDCTHLEFIWHLDPL</sequence>
<feature type="transmembrane region" description="Helical" evidence="2">
    <location>
        <begin position="173"/>
        <end position="196"/>
    </location>
</feature>
<evidence type="ECO:0000313" key="3">
    <source>
        <dbReference type="EMBL" id="WVZ03406.1"/>
    </source>
</evidence>
<keyword evidence="2" id="KW-1133">Transmembrane helix</keyword>
<evidence type="ECO:0000256" key="1">
    <source>
        <dbReference type="SAM" id="MobiDB-lite"/>
    </source>
</evidence>
<dbReference type="AlphaFoldDB" id="A0AAQ3RT95"/>
<protein>
    <recommendedName>
        <fullName evidence="5">GIY-YIG domain-containing protein</fullName>
    </recommendedName>
</protein>
<evidence type="ECO:0008006" key="5">
    <source>
        <dbReference type="Google" id="ProtNLM"/>
    </source>
</evidence>
<feature type="compositionally biased region" description="Polar residues" evidence="1">
    <location>
        <begin position="1"/>
        <end position="10"/>
    </location>
</feature>
<dbReference type="EMBL" id="CP144694">
    <property type="protein sequence ID" value="WVZ03406.1"/>
    <property type="molecule type" value="Genomic_DNA"/>
</dbReference>
<organism evidence="3 4">
    <name type="scientific">Vigna mungo</name>
    <name type="common">Black gram</name>
    <name type="synonym">Phaseolus mungo</name>
    <dbReference type="NCBI Taxonomy" id="3915"/>
    <lineage>
        <taxon>Eukaryota</taxon>
        <taxon>Viridiplantae</taxon>
        <taxon>Streptophyta</taxon>
        <taxon>Embryophyta</taxon>
        <taxon>Tracheophyta</taxon>
        <taxon>Spermatophyta</taxon>
        <taxon>Magnoliopsida</taxon>
        <taxon>eudicotyledons</taxon>
        <taxon>Gunneridae</taxon>
        <taxon>Pentapetalae</taxon>
        <taxon>rosids</taxon>
        <taxon>fabids</taxon>
        <taxon>Fabales</taxon>
        <taxon>Fabaceae</taxon>
        <taxon>Papilionoideae</taxon>
        <taxon>50 kb inversion clade</taxon>
        <taxon>NPAAA clade</taxon>
        <taxon>indigoferoid/millettioid clade</taxon>
        <taxon>Phaseoleae</taxon>
        <taxon>Vigna</taxon>
    </lineage>
</organism>
<keyword evidence="4" id="KW-1185">Reference proteome</keyword>
<keyword evidence="2" id="KW-0472">Membrane</keyword>
<reference evidence="3 4" key="1">
    <citation type="journal article" date="2023" name="Life. Sci Alliance">
        <title>Evolutionary insights into 3D genome organization and epigenetic landscape of Vigna mungo.</title>
        <authorList>
            <person name="Junaid A."/>
            <person name="Singh B."/>
            <person name="Bhatia S."/>
        </authorList>
    </citation>
    <scope>NUCLEOTIDE SEQUENCE [LARGE SCALE GENOMIC DNA]</scope>
    <source>
        <strain evidence="3">Urdbean</strain>
    </source>
</reference>
<evidence type="ECO:0000256" key="2">
    <source>
        <dbReference type="SAM" id="Phobius"/>
    </source>
</evidence>
<evidence type="ECO:0000313" key="4">
    <source>
        <dbReference type="Proteomes" id="UP001374535"/>
    </source>
</evidence>
<gene>
    <name evidence="3" type="ORF">V8G54_024212</name>
</gene>
<feature type="region of interest" description="Disordered" evidence="1">
    <location>
        <begin position="1"/>
        <end position="34"/>
    </location>
</feature>
<accession>A0AAQ3RT95</accession>
<name>A0AAQ3RT95_VIGMU</name>